<organism evidence="2 3">
    <name type="scientific">Azonexus hydrophilus</name>
    <dbReference type="NCBI Taxonomy" id="418702"/>
    <lineage>
        <taxon>Bacteria</taxon>
        <taxon>Pseudomonadati</taxon>
        <taxon>Pseudomonadota</taxon>
        <taxon>Betaproteobacteria</taxon>
        <taxon>Rhodocyclales</taxon>
        <taxon>Azonexaceae</taxon>
        <taxon>Azonexus</taxon>
    </lineage>
</organism>
<evidence type="ECO:0000313" key="2">
    <source>
        <dbReference type="EMBL" id="WZJ23379.1"/>
    </source>
</evidence>
<dbReference type="InterPro" id="IPR013762">
    <property type="entry name" value="Integrase-like_cat_sf"/>
</dbReference>
<evidence type="ECO:0000313" key="3">
    <source>
        <dbReference type="Proteomes" id="UP001479520"/>
    </source>
</evidence>
<protein>
    <recommendedName>
        <fullName evidence="4">Tyr recombinase domain-containing protein</fullName>
    </recommendedName>
</protein>
<dbReference type="Proteomes" id="UP001479520">
    <property type="component" value="Plasmid unnamed1"/>
</dbReference>
<keyword evidence="2" id="KW-0614">Plasmid</keyword>
<keyword evidence="3" id="KW-1185">Reference proteome</keyword>
<gene>
    <name evidence="2" type="ORF">AADV58_18395</name>
</gene>
<evidence type="ECO:0008006" key="4">
    <source>
        <dbReference type="Google" id="ProtNLM"/>
    </source>
</evidence>
<evidence type="ECO:0000256" key="1">
    <source>
        <dbReference type="ARBA" id="ARBA00023172"/>
    </source>
</evidence>
<dbReference type="InterPro" id="IPR011010">
    <property type="entry name" value="DNA_brk_join_enz"/>
</dbReference>
<dbReference type="SUPFAM" id="SSF56349">
    <property type="entry name" value="DNA breaking-rejoining enzymes"/>
    <property type="match status" value="1"/>
</dbReference>
<reference evidence="2 3" key="1">
    <citation type="submission" date="2024-04" db="EMBL/GenBank/DDBJ databases">
        <title>Dissimilatory iodate-reducing microorganisms contribute to the enrichment of iodine in groundwater.</title>
        <authorList>
            <person name="Jiang Z."/>
        </authorList>
    </citation>
    <scope>NUCLEOTIDE SEQUENCE [LARGE SCALE GENOMIC DNA]</scope>
    <source>
        <strain evidence="2 3">NCP973</strain>
        <plasmid evidence="2 3">unnamed1</plasmid>
    </source>
</reference>
<accession>A0ABZ2XNE8</accession>
<dbReference type="Gene3D" id="1.10.443.10">
    <property type="entry name" value="Intergrase catalytic core"/>
    <property type="match status" value="1"/>
</dbReference>
<dbReference type="EMBL" id="CP151407">
    <property type="protein sequence ID" value="WZJ23379.1"/>
    <property type="molecule type" value="Genomic_DNA"/>
</dbReference>
<keyword evidence="1" id="KW-0233">DNA recombination</keyword>
<proteinExistence type="predicted"/>
<geneLocation type="plasmid" evidence="2 3">
    <name>unnamed1</name>
</geneLocation>
<name>A0ABZ2XNE8_9RHOO</name>
<sequence length="384" mass="42456">MVNTAQPLRKNLFDTLDHWLEFPEQAYSNWISDRPSENSTKTVYRTMWGKFCRFLSEQKVAIPAVESKHIDLFFVENHLIKAHRHRYIRLIEAVYVHLYSLGLNMKNPGRTAAYERLGKGKNDKMAYLNEDEIKSVEQVIRNRFAAYHLGNGEEKKEKKKGKKKSAWKSVRDAAIAAAMLGGGGSVSSVIALSVNCTNTLGESLPPNTLQPELGAELAKDDGGAGSIECLSVNCTNHFANTIRWPREGHSNDTYDAFLLPIASFALNEWLPIRQTLQNTANTMFPAHTNARGSNLTATPAMHPSSVFRAVKSILNEAGITGPRCGGQTLRNSYAATLISLGYDDDTLATTMGFINPTSATAIRASILNLTPPSKDDWLNDPLTD</sequence>
<dbReference type="RefSeq" id="WP_341744718.1">
    <property type="nucleotide sequence ID" value="NZ_CP151407.1"/>
</dbReference>